<feature type="chain" id="PRO_5007826120" evidence="3">
    <location>
        <begin position="21"/>
        <end position="294"/>
    </location>
</feature>
<sequence length="294" mass="31056">MKHVQALCLLTALLGSAATAAAQTSGAQGPEEAPHRRQLWSVPSPDPNTSSRAVLFRPPGNGPFPLAIIAHATTQNALRRAQMPQLEYRALASWFVRRGYAVLVPERPGHGATGGRYLEDQGGCDDADYLRAGRATADSIAVAMSDIRKQPFIRHDGTIVVGHSAGGWGALALAGANPPGVTAVVAFAPGRGGHANDRPNDVCAPQRLIAAAATFGQTAHVPVIWLVARNDSYFSPAFSRQLADAFGKGGAKVDVRELPDFRSEGHWLAESDSGDDIYGAALDKTLKAITARKR</sequence>
<dbReference type="PANTHER" id="PTHR22946:SF9">
    <property type="entry name" value="POLYKETIDE TRANSFERASE AF380"/>
    <property type="match status" value="1"/>
</dbReference>
<dbReference type="AlphaFoldDB" id="A0A161QLQ2"/>
<gene>
    <name evidence="5" type="ORF">A4A58_17175</name>
</gene>
<evidence type="ECO:0000313" key="5">
    <source>
        <dbReference type="EMBL" id="KZD20954.1"/>
    </source>
</evidence>
<proteinExistence type="predicted"/>
<keyword evidence="6" id="KW-1185">Reference proteome</keyword>
<keyword evidence="1" id="KW-0378">Hydrolase</keyword>
<dbReference type="InterPro" id="IPR050261">
    <property type="entry name" value="FrsA_esterase"/>
</dbReference>
<dbReference type="OrthoDB" id="7839439at2"/>
<evidence type="ECO:0000259" key="4">
    <source>
        <dbReference type="Pfam" id="PF12146"/>
    </source>
</evidence>
<protein>
    <submittedName>
        <fullName evidence="5">Peptidase</fullName>
    </submittedName>
</protein>
<name>A0A161QLQ2_9BRAD</name>
<dbReference type="Pfam" id="PF12146">
    <property type="entry name" value="Hydrolase_4"/>
    <property type="match status" value="1"/>
</dbReference>
<feature type="region of interest" description="Disordered" evidence="2">
    <location>
        <begin position="23"/>
        <end position="51"/>
    </location>
</feature>
<feature type="signal peptide" evidence="3">
    <location>
        <begin position="1"/>
        <end position="20"/>
    </location>
</feature>
<dbReference type="InterPro" id="IPR022742">
    <property type="entry name" value="Hydrolase_4"/>
</dbReference>
<comment type="caution">
    <text evidence="5">The sequence shown here is derived from an EMBL/GenBank/DDBJ whole genome shotgun (WGS) entry which is preliminary data.</text>
</comment>
<organism evidence="5 6">
    <name type="scientific">Tardiphaga robiniae</name>
    <dbReference type="NCBI Taxonomy" id="943830"/>
    <lineage>
        <taxon>Bacteria</taxon>
        <taxon>Pseudomonadati</taxon>
        <taxon>Pseudomonadota</taxon>
        <taxon>Alphaproteobacteria</taxon>
        <taxon>Hyphomicrobiales</taxon>
        <taxon>Nitrobacteraceae</taxon>
        <taxon>Tardiphaga</taxon>
    </lineage>
</organism>
<dbReference type="InterPro" id="IPR029058">
    <property type="entry name" value="AB_hydrolase_fold"/>
</dbReference>
<reference evidence="5 6" key="1">
    <citation type="submission" date="2016-03" db="EMBL/GenBank/DDBJ databases">
        <title>Microsymbionts genomes from the relict species Vavilovia formosa (Stev.) Fed.</title>
        <authorList>
            <person name="Kopat V."/>
            <person name="Chirak E."/>
            <person name="Kimeklis A."/>
            <person name="Andronov E."/>
        </authorList>
    </citation>
    <scope>NUCLEOTIDE SEQUENCE [LARGE SCALE GENOMIC DNA]</scope>
    <source>
        <strain evidence="5 6">Vaf07</strain>
    </source>
</reference>
<keyword evidence="3" id="KW-0732">Signal</keyword>
<feature type="domain" description="Serine aminopeptidase S33" evidence="4">
    <location>
        <begin position="88"/>
        <end position="197"/>
    </location>
</feature>
<evidence type="ECO:0000313" key="6">
    <source>
        <dbReference type="Proteomes" id="UP000076574"/>
    </source>
</evidence>
<dbReference type="Gene3D" id="3.40.50.1820">
    <property type="entry name" value="alpha/beta hydrolase"/>
    <property type="match status" value="1"/>
</dbReference>
<dbReference type="EMBL" id="LVYV01000054">
    <property type="protein sequence ID" value="KZD20954.1"/>
    <property type="molecule type" value="Genomic_DNA"/>
</dbReference>
<dbReference type="PANTHER" id="PTHR22946">
    <property type="entry name" value="DIENELACTONE HYDROLASE DOMAIN-CONTAINING PROTEIN-RELATED"/>
    <property type="match status" value="1"/>
</dbReference>
<dbReference type="Proteomes" id="UP000076574">
    <property type="component" value="Unassembled WGS sequence"/>
</dbReference>
<dbReference type="STRING" id="943830.A4A58_17175"/>
<dbReference type="SUPFAM" id="SSF53474">
    <property type="entry name" value="alpha/beta-Hydrolases"/>
    <property type="match status" value="1"/>
</dbReference>
<evidence type="ECO:0000256" key="3">
    <source>
        <dbReference type="SAM" id="SignalP"/>
    </source>
</evidence>
<evidence type="ECO:0000256" key="1">
    <source>
        <dbReference type="ARBA" id="ARBA00022801"/>
    </source>
</evidence>
<dbReference type="RefSeq" id="WP_068737853.1">
    <property type="nucleotide sequence ID" value="NZ_LVYV01000054.1"/>
</dbReference>
<evidence type="ECO:0000256" key="2">
    <source>
        <dbReference type="SAM" id="MobiDB-lite"/>
    </source>
</evidence>
<dbReference type="GO" id="GO:0052689">
    <property type="term" value="F:carboxylic ester hydrolase activity"/>
    <property type="evidence" value="ECO:0007669"/>
    <property type="project" value="UniProtKB-ARBA"/>
</dbReference>
<accession>A0A161QLQ2</accession>